<proteinExistence type="predicted"/>
<dbReference type="OrthoDB" id="307768at2"/>
<dbReference type="PANTHER" id="PTHR35867:SF1">
    <property type="entry name" value="PROTEIN RSEC"/>
    <property type="match status" value="1"/>
</dbReference>
<dbReference type="PIRSF" id="PIRSF004923">
    <property type="entry name" value="RseC"/>
    <property type="match status" value="1"/>
</dbReference>
<protein>
    <submittedName>
        <fullName evidence="2">Positive regulator of sigma(E), RseC/MucC</fullName>
    </submittedName>
</protein>
<evidence type="ECO:0000313" key="2">
    <source>
        <dbReference type="EMBL" id="SDM86247.1"/>
    </source>
</evidence>
<keyword evidence="1" id="KW-0472">Membrane</keyword>
<keyword evidence="3" id="KW-1185">Reference proteome</keyword>
<dbReference type="Proteomes" id="UP000199309">
    <property type="component" value="Unassembled WGS sequence"/>
</dbReference>
<keyword evidence="1" id="KW-1133">Transmembrane helix</keyword>
<dbReference type="InterPro" id="IPR007359">
    <property type="entry name" value="SigmaE_reg_RseC_MucC"/>
</dbReference>
<dbReference type="InterPro" id="IPR026268">
    <property type="entry name" value="RseC"/>
</dbReference>
<reference evidence="2 3" key="1">
    <citation type="submission" date="2016-10" db="EMBL/GenBank/DDBJ databases">
        <authorList>
            <person name="de Groot N.N."/>
        </authorList>
    </citation>
    <scope>NUCLEOTIDE SEQUENCE [LARGE SCALE GENOMIC DNA]</scope>
    <source>
        <strain evidence="2 3">DSM 16981</strain>
    </source>
</reference>
<dbReference type="RefSeq" id="WP_091650493.1">
    <property type="nucleotide sequence ID" value="NZ_FNHQ01000015.1"/>
</dbReference>
<accession>A0A1G9WPD1</accession>
<dbReference type="Pfam" id="PF04246">
    <property type="entry name" value="RseC_MucC"/>
    <property type="match status" value="1"/>
</dbReference>
<feature type="transmembrane region" description="Helical" evidence="1">
    <location>
        <begin position="97"/>
        <end position="116"/>
    </location>
</feature>
<evidence type="ECO:0000256" key="1">
    <source>
        <dbReference type="SAM" id="Phobius"/>
    </source>
</evidence>
<dbReference type="EMBL" id="FNHQ01000015">
    <property type="protein sequence ID" value="SDM86247.1"/>
    <property type="molecule type" value="Genomic_DNA"/>
</dbReference>
<dbReference type="AlphaFoldDB" id="A0A1G9WPD1"/>
<evidence type="ECO:0000313" key="3">
    <source>
        <dbReference type="Proteomes" id="UP000199309"/>
    </source>
</evidence>
<gene>
    <name evidence="2" type="ORF">SAMN05660299_01661</name>
</gene>
<keyword evidence="1" id="KW-0812">Transmembrane</keyword>
<sequence length="137" mass="14574">MKTEEGTITSIDESGIAEVKVGRHSDCIACGACPGAENIIVKATNPIHAKVGDRVTFEVREANIVIGAFVCFIMPLVVAAIGVFIGRWVSIPLGYDIVQSEIIGGIVAFLIALVGVKMYDRSISDKESSKPKIISIL</sequence>
<dbReference type="STRING" id="349095.SAMN05660299_01661"/>
<organism evidence="2 3">
    <name type="scientific">Megasphaera paucivorans</name>
    <dbReference type="NCBI Taxonomy" id="349095"/>
    <lineage>
        <taxon>Bacteria</taxon>
        <taxon>Bacillati</taxon>
        <taxon>Bacillota</taxon>
        <taxon>Negativicutes</taxon>
        <taxon>Veillonellales</taxon>
        <taxon>Veillonellaceae</taxon>
        <taxon>Megasphaera</taxon>
    </lineage>
</organism>
<name>A0A1G9WPD1_9FIRM</name>
<dbReference type="PANTHER" id="PTHR35867">
    <property type="entry name" value="PROTEIN RSEC"/>
    <property type="match status" value="1"/>
</dbReference>
<feature type="transmembrane region" description="Helical" evidence="1">
    <location>
        <begin position="64"/>
        <end position="85"/>
    </location>
</feature>